<protein>
    <recommendedName>
        <fullName evidence="4">DUF669 domain-containing protein</fullName>
    </recommendedName>
</protein>
<dbReference type="AlphaFoldDB" id="A0AAJ1TG52"/>
<feature type="compositionally biased region" description="Polar residues" evidence="1">
    <location>
        <begin position="134"/>
        <end position="145"/>
    </location>
</feature>
<evidence type="ECO:0000256" key="1">
    <source>
        <dbReference type="SAM" id="MobiDB-lite"/>
    </source>
</evidence>
<accession>A0AAJ1TG52</accession>
<dbReference type="Pfam" id="PF05037">
    <property type="entry name" value="DUF669"/>
    <property type="match status" value="1"/>
</dbReference>
<comment type="caution">
    <text evidence="2">The sequence shown here is derived from an EMBL/GenBank/DDBJ whole genome shotgun (WGS) entry which is preliminary data.</text>
</comment>
<organism evidence="2 3">
    <name type="scientific">Croceifilum oryzae</name>
    <dbReference type="NCBI Taxonomy" id="1553429"/>
    <lineage>
        <taxon>Bacteria</taxon>
        <taxon>Bacillati</taxon>
        <taxon>Bacillota</taxon>
        <taxon>Bacilli</taxon>
        <taxon>Bacillales</taxon>
        <taxon>Thermoactinomycetaceae</taxon>
        <taxon>Croceifilum</taxon>
    </lineage>
</organism>
<dbReference type="RefSeq" id="WP_307253210.1">
    <property type="nucleotide sequence ID" value="NZ_JAUSUV010000008.1"/>
</dbReference>
<evidence type="ECO:0008006" key="4">
    <source>
        <dbReference type="Google" id="ProtNLM"/>
    </source>
</evidence>
<proteinExistence type="predicted"/>
<feature type="region of interest" description="Disordered" evidence="1">
    <location>
        <begin position="134"/>
        <end position="161"/>
    </location>
</feature>
<name>A0AAJ1TG52_9BACL</name>
<dbReference type="InterPro" id="IPR007731">
    <property type="entry name" value="DUF669"/>
</dbReference>
<gene>
    <name evidence="2" type="ORF">J2Z48_002083</name>
</gene>
<evidence type="ECO:0000313" key="2">
    <source>
        <dbReference type="EMBL" id="MDQ0417899.1"/>
    </source>
</evidence>
<dbReference type="EMBL" id="JAUSUV010000008">
    <property type="protein sequence ID" value="MDQ0417899.1"/>
    <property type="molecule type" value="Genomic_DNA"/>
</dbReference>
<reference evidence="2 3" key="1">
    <citation type="submission" date="2023-07" db="EMBL/GenBank/DDBJ databases">
        <title>Genomic Encyclopedia of Type Strains, Phase IV (KMG-IV): sequencing the most valuable type-strain genomes for metagenomic binning, comparative biology and taxonomic classification.</title>
        <authorList>
            <person name="Goeker M."/>
        </authorList>
    </citation>
    <scope>NUCLEOTIDE SEQUENCE [LARGE SCALE GENOMIC DNA]</scope>
    <source>
        <strain evidence="2 3">DSM 46876</strain>
    </source>
</reference>
<dbReference type="Proteomes" id="UP001238450">
    <property type="component" value="Unassembled WGS sequence"/>
</dbReference>
<evidence type="ECO:0000313" key="3">
    <source>
        <dbReference type="Proteomes" id="UP001238450"/>
    </source>
</evidence>
<keyword evidence="3" id="KW-1185">Reference proteome</keyword>
<sequence length="161" mass="18984">MSQWSEYLSQFQKGYQEAEFDVYDDLPDGQYVMNVEAVRFKTSKTNRPMLEWELAVTEGPFKGRKEWKYHLLDDPDRIGWMKQDLFRAGLQLEDITKLESELPNLLDRKLQIKIQTKSGDNNVFRNLYFQKQLKPQSAETASPVKSDQKVPPWAENQSFPF</sequence>